<accession>X0UFB0</accession>
<evidence type="ECO:0000256" key="2">
    <source>
        <dbReference type="ARBA" id="ARBA00023015"/>
    </source>
</evidence>
<dbReference type="SUPFAM" id="SSF52172">
    <property type="entry name" value="CheY-like"/>
    <property type="match status" value="1"/>
</dbReference>
<dbReference type="AlphaFoldDB" id="X0UFB0"/>
<dbReference type="PROSITE" id="PS50110">
    <property type="entry name" value="RESPONSE_REGULATORY"/>
    <property type="match status" value="1"/>
</dbReference>
<keyword evidence="1" id="KW-0597">Phosphoprotein</keyword>
<evidence type="ECO:0000256" key="4">
    <source>
        <dbReference type="ARBA" id="ARBA00023163"/>
    </source>
</evidence>
<keyword evidence="2" id="KW-0805">Transcription regulation</keyword>
<evidence type="ECO:0000259" key="5">
    <source>
        <dbReference type="PROSITE" id="PS50110"/>
    </source>
</evidence>
<protein>
    <recommendedName>
        <fullName evidence="5">Response regulatory domain-containing protein</fullName>
    </recommendedName>
</protein>
<dbReference type="InterPro" id="IPR011006">
    <property type="entry name" value="CheY-like_superfamily"/>
</dbReference>
<evidence type="ECO:0000256" key="1">
    <source>
        <dbReference type="ARBA" id="ARBA00022553"/>
    </source>
</evidence>
<keyword evidence="3" id="KW-0238">DNA-binding</keyword>
<sequence>MNAARVTSSEPLPDNAPHVLVVDDDQKIRDLLARYLVEHGFRVTTAADAQSARSGMRGLEFDVILLDVMMPGESGLDLARELK</sequence>
<proteinExistence type="predicted"/>
<keyword evidence="4" id="KW-0804">Transcription</keyword>
<dbReference type="InterPro" id="IPR001789">
    <property type="entry name" value="Sig_transdc_resp-reg_receiver"/>
</dbReference>
<comment type="caution">
    <text evidence="6">The sequence shown here is derived from an EMBL/GenBank/DDBJ whole genome shotgun (WGS) entry which is preliminary data.</text>
</comment>
<feature type="domain" description="Response regulatory" evidence="5">
    <location>
        <begin position="18"/>
        <end position="83"/>
    </location>
</feature>
<feature type="non-terminal residue" evidence="6">
    <location>
        <position position="83"/>
    </location>
</feature>
<dbReference type="PANTHER" id="PTHR48111">
    <property type="entry name" value="REGULATOR OF RPOS"/>
    <property type="match status" value="1"/>
</dbReference>
<dbReference type="GO" id="GO:0000156">
    <property type="term" value="F:phosphorelay response regulator activity"/>
    <property type="evidence" value="ECO:0007669"/>
    <property type="project" value="TreeGrafter"/>
</dbReference>
<evidence type="ECO:0000313" key="6">
    <source>
        <dbReference type="EMBL" id="GAF87200.1"/>
    </source>
</evidence>
<gene>
    <name evidence="6" type="ORF">S01H1_25072</name>
</gene>
<dbReference type="GO" id="GO:0005829">
    <property type="term" value="C:cytosol"/>
    <property type="evidence" value="ECO:0007669"/>
    <property type="project" value="TreeGrafter"/>
</dbReference>
<dbReference type="Pfam" id="PF00072">
    <property type="entry name" value="Response_reg"/>
    <property type="match status" value="1"/>
</dbReference>
<evidence type="ECO:0000256" key="3">
    <source>
        <dbReference type="ARBA" id="ARBA00023125"/>
    </source>
</evidence>
<dbReference type="InterPro" id="IPR039420">
    <property type="entry name" value="WalR-like"/>
</dbReference>
<dbReference type="Gene3D" id="3.40.50.2300">
    <property type="match status" value="1"/>
</dbReference>
<dbReference type="GO" id="GO:0006355">
    <property type="term" value="P:regulation of DNA-templated transcription"/>
    <property type="evidence" value="ECO:0007669"/>
    <property type="project" value="TreeGrafter"/>
</dbReference>
<reference evidence="6" key="1">
    <citation type="journal article" date="2014" name="Front. Microbiol.">
        <title>High frequency of phylogenetically diverse reductive dehalogenase-homologous genes in deep subseafloor sedimentary metagenomes.</title>
        <authorList>
            <person name="Kawai M."/>
            <person name="Futagami T."/>
            <person name="Toyoda A."/>
            <person name="Takaki Y."/>
            <person name="Nishi S."/>
            <person name="Hori S."/>
            <person name="Arai W."/>
            <person name="Tsubouchi T."/>
            <person name="Morono Y."/>
            <person name="Uchiyama I."/>
            <person name="Ito T."/>
            <person name="Fujiyama A."/>
            <person name="Inagaki F."/>
            <person name="Takami H."/>
        </authorList>
    </citation>
    <scope>NUCLEOTIDE SEQUENCE</scope>
    <source>
        <strain evidence="6">Expedition CK06-06</strain>
    </source>
</reference>
<dbReference type="EMBL" id="BARS01015108">
    <property type="protein sequence ID" value="GAF87200.1"/>
    <property type="molecule type" value="Genomic_DNA"/>
</dbReference>
<dbReference type="PANTHER" id="PTHR48111:SF4">
    <property type="entry name" value="DNA-BINDING DUAL TRANSCRIPTIONAL REGULATOR OMPR"/>
    <property type="match status" value="1"/>
</dbReference>
<organism evidence="6">
    <name type="scientific">marine sediment metagenome</name>
    <dbReference type="NCBI Taxonomy" id="412755"/>
    <lineage>
        <taxon>unclassified sequences</taxon>
        <taxon>metagenomes</taxon>
        <taxon>ecological metagenomes</taxon>
    </lineage>
</organism>
<dbReference type="GO" id="GO:0032993">
    <property type="term" value="C:protein-DNA complex"/>
    <property type="evidence" value="ECO:0007669"/>
    <property type="project" value="TreeGrafter"/>
</dbReference>
<name>X0UFB0_9ZZZZ</name>
<dbReference type="GO" id="GO:0000976">
    <property type="term" value="F:transcription cis-regulatory region binding"/>
    <property type="evidence" value="ECO:0007669"/>
    <property type="project" value="TreeGrafter"/>
</dbReference>